<evidence type="ECO:0000259" key="7">
    <source>
        <dbReference type="PROSITE" id="PS52015"/>
    </source>
</evidence>
<dbReference type="STRING" id="1860122.A9404_00625"/>
<keyword evidence="6" id="KW-0732">Signal</keyword>
<evidence type="ECO:0000313" key="9">
    <source>
        <dbReference type="Proteomes" id="UP000078596"/>
    </source>
</evidence>
<protein>
    <recommendedName>
        <fullName evidence="7">TonB C-terminal domain-containing protein</fullName>
    </recommendedName>
</protein>
<keyword evidence="9" id="KW-1185">Reference proteome</keyword>
<name>A0A191ZDZ0_9GAMM</name>
<accession>A0A191ZDZ0</accession>
<dbReference type="RefSeq" id="WP_066097727.1">
    <property type="nucleotide sequence ID" value="NZ_CP016027.1"/>
</dbReference>
<evidence type="ECO:0000313" key="8">
    <source>
        <dbReference type="EMBL" id="ANJ66082.1"/>
    </source>
</evidence>
<dbReference type="PROSITE" id="PS52015">
    <property type="entry name" value="TONB_CTD"/>
    <property type="match status" value="1"/>
</dbReference>
<keyword evidence="3" id="KW-1133">Transmembrane helix</keyword>
<dbReference type="GO" id="GO:0055085">
    <property type="term" value="P:transmembrane transport"/>
    <property type="evidence" value="ECO:0007669"/>
    <property type="project" value="InterPro"/>
</dbReference>
<dbReference type="InterPro" id="IPR037682">
    <property type="entry name" value="TonB_C"/>
</dbReference>
<organism evidence="8 9">
    <name type="scientific">Halothiobacillus diazotrophicus</name>
    <dbReference type="NCBI Taxonomy" id="1860122"/>
    <lineage>
        <taxon>Bacteria</taxon>
        <taxon>Pseudomonadati</taxon>
        <taxon>Pseudomonadota</taxon>
        <taxon>Gammaproteobacteria</taxon>
        <taxon>Chromatiales</taxon>
        <taxon>Halothiobacillaceae</taxon>
        <taxon>Halothiobacillus</taxon>
    </lineage>
</organism>
<evidence type="ECO:0000256" key="3">
    <source>
        <dbReference type="ARBA" id="ARBA00022989"/>
    </source>
</evidence>
<reference evidence="8 9" key="1">
    <citation type="submission" date="2016-06" db="EMBL/GenBank/DDBJ databases">
        <title>Insight into the functional genes involving in sulfur oxidation in Pearl River water.</title>
        <authorList>
            <person name="Luo J."/>
            <person name="Tan X."/>
            <person name="Lin W."/>
        </authorList>
    </citation>
    <scope>NUCLEOTIDE SEQUENCE [LARGE SCALE GENOMIC DNA]</scope>
    <source>
        <strain evidence="8 9">LS2</strain>
    </source>
</reference>
<sequence length="323" mass="33905">MATMLAILLESSLIAGLAWYAQHPSAPLPKPHPLVQPIQVFMAAVVPASTPPTAASAVLPKPIPAPVLNPTPVQPEFDTGIKPVVESDEQAEPQSLPKLPIRKPAPPTPMQAAHSKPRLESESKPQSTPKSLRKAGDRQEVPKAHRHEPQAAHSPRKPVHGPVRQARPSPVSAAASSASVAPPSSLKAEENPSAIPSRAMPSNPPAAIPPAPIPPAPIPPAPIPPADLGDLIRTFGGRLSRAVQDNLRYPPAAQAMGQAGRTLVAFTIEAGQIRDVRVKRSSGSALLDAAAIRAVQTLACPPLPGPLADRTLPFTLWVRFDSD</sequence>
<dbReference type="InterPro" id="IPR006260">
    <property type="entry name" value="TonB/TolA_C"/>
</dbReference>
<dbReference type="AlphaFoldDB" id="A0A191ZDZ0"/>
<dbReference type="SUPFAM" id="SSF74653">
    <property type="entry name" value="TolA/TonB C-terminal domain"/>
    <property type="match status" value="1"/>
</dbReference>
<keyword evidence="2" id="KW-0812">Transmembrane</keyword>
<feature type="chain" id="PRO_5008250313" description="TonB C-terminal domain-containing protein" evidence="6">
    <location>
        <begin position="21"/>
        <end position="323"/>
    </location>
</feature>
<feature type="signal peptide" evidence="6">
    <location>
        <begin position="1"/>
        <end position="20"/>
    </location>
</feature>
<evidence type="ECO:0000256" key="5">
    <source>
        <dbReference type="SAM" id="MobiDB-lite"/>
    </source>
</evidence>
<evidence type="ECO:0000256" key="6">
    <source>
        <dbReference type="SAM" id="SignalP"/>
    </source>
</evidence>
<keyword evidence="4" id="KW-0472">Membrane</keyword>
<dbReference type="Pfam" id="PF03544">
    <property type="entry name" value="TonB_C"/>
    <property type="match status" value="1"/>
</dbReference>
<dbReference type="GO" id="GO:0016020">
    <property type="term" value="C:membrane"/>
    <property type="evidence" value="ECO:0007669"/>
    <property type="project" value="UniProtKB-SubCell"/>
</dbReference>
<dbReference type="NCBIfam" id="TIGR01352">
    <property type="entry name" value="tonB_Cterm"/>
    <property type="match status" value="1"/>
</dbReference>
<dbReference type="EMBL" id="CP016027">
    <property type="protein sequence ID" value="ANJ66082.1"/>
    <property type="molecule type" value="Genomic_DNA"/>
</dbReference>
<evidence type="ECO:0000256" key="2">
    <source>
        <dbReference type="ARBA" id="ARBA00022692"/>
    </source>
</evidence>
<dbReference type="Gene3D" id="3.30.1150.10">
    <property type="match status" value="1"/>
</dbReference>
<dbReference type="OrthoDB" id="9803361at2"/>
<feature type="domain" description="TonB C-terminal" evidence="7">
    <location>
        <begin position="234"/>
        <end position="323"/>
    </location>
</feature>
<comment type="subcellular location">
    <subcellularLocation>
        <location evidence="1">Membrane</location>
        <topology evidence="1">Single-pass membrane protein</topology>
    </subcellularLocation>
</comment>
<gene>
    <name evidence="8" type="ORF">A9404_00625</name>
</gene>
<feature type="region of interest" description="Disordered" evidence="5">
    <location>
        <begin position="87"/>
        <end position="203"/>
    </location>
</feature>
<proteinExistence type="predicted"/>
<evidence type="ECO:0000256" key="4">
    <source>
        <dbReference type="ARBA" id="ARBA00023136"/>
    </source>
</evidence>
<evidence type="ECO:0000256" key="1">
    <source>
        <dbReference type="ARBA" id="ARBA00004167"/>
    </source>
</evidence>
<feature type="compositionally biased region" description="Basic and acidic residues" evidence="5">
    <location>
        <begin position="134"/>
        <end position="150"/>
    </location>
</feature>
<dbReference type="Proteomes" id="UP000078596">
    <property type="component" value="Chromosome"/>
</dbReference>
<feature type="compositionally biased region" description="Low complexity" evidence="5">
    <location>
        <begin position="168"/>
        <end position="185"/>
    </location>
</feature>
<dbReference type="KEGG" id="haz:A9404_00625"/>